<dbReference type="GO" id="GO:0030170">
    <property type="term" value="F:pyridoxal phosphate binding"/>
    <property type="evidence" value="ECO:0007669"/>
    <property type="project" value="InterPro"/>
</dbReference>
<keyword evidence="4" id="KW-0808">Transferase</keyword>
<dbReference type="EC" id="2.8.1.7" evidence="3"/>
<dbReference type="GO" id="GO:0006534">
    <property type="term" value="P:cysteine metabolic process"/>
    <property type="evidence" value="ECO:0007669"/>
    <property type="project" value="InterPro"/>
</dbReference>
<protein>
    <recommendedName>
        <fullName evidence="3">cysteine desulfurase</fullName>
        <ecNumber evidence="3">2.8.1.7</ecNumber>
    </recommendedName>
</protein>
<comment type="caution">
    <text evidence="8">The sequence shown here is derived from an EMBL/GenBank/DDBJ whole genome shotgun (WGS) entry which is preliminary data.</text>
</comment>
<gene>
    <name evidence="8" type="ORF">CO049_03820</name>
</gene>
<sequence length="412" mass="46939">TKIKNEFPVFKNKVDGKKLIYFDNACTVLKPKSVIEAMNNYYQNLGVCSGDRSSHLLSWRVQELVEQAREKVREFINASSTKEIIWTKNTTEGINLIASSFPFKKPRDEVVLTLLEHHSNLLPFYEQGKRRGFKIRIIVPNKDGSLDLNLFKKIITDKTALVAVTHLSNVTGLIYPIKKIISLAHQKGAKVLVDDAQYIATHREDVQKNQMDFMVFSGHKIGGPTGIGVLYGRESLLNNLFSYNVGGGTVQSVKIHGNNIKVQYLPPPAGFEAGIQDYAGIIGLKAAVNFLEKQNQEEIADYIEKLSHYAFEQLKKIPEIKFLADYQNQIPATLISFYFSDKKVSLYDFNLFLNHELKDYFVAVRCGHHCAQPLHQFFNTSISMRASFFIYNSTKEIDILIQALKDFFNRKK</sequence>
<organism evidence="8 9">
    <name type="scientific">Candidatus Roizmanbacteria bacterium CG_4_9_14_0_2_um_filter_36_12</name>
    <dbReference type="NCBI Taxonomy" id="1974837"/>
    <lineage>
        <taxon>Bacteria</taxon>
        <taxon>Candidatus Roizmaniibacteriota</taxon>
    </lineage>
</organism>
<name>A0A2M8EYT5_9BACT</name>
<dbReference type="InterPro" id="IPR015422">
    <property type="entry name" value="PyrdxlP-dep_Trfase_small"/>
</dbReference>
<dbReference type="SUPFAM" id="SSF53383">
    <property type="entry name" value="PLP-dependent transferases"/>
    <property type="match status" value="1"/>
</dbReference>
<dbReference type="InterPro" id="IPR000192">
    <property type="entry name" value="Aminotrans_V_dom"/>
</dbReference>
<evidence type="ECO:0000313" key="8">
    <source>
        <dbReference type="EMBL" id="PJC31785.1"/>
    </source>
</evidence>
<dbReference type="Proteomes" id="UP000229777">
    <property type="component" value="Unassembled WGS sequence"/>
</dbReference>
<dbReference type="PANTHER" id="PTHR43586:SF8">
    <property type="entry name" value="CYSTEINE DESULFURASE 1, CHLOROPLASTIC"/>
    <property type="match status" value="1"/>
</dbReference>
<dbReference type="InterPro" id="IPR010970">
    <property type="entry name" value="Cys_dSase_SufS"/>
</dbReference>
<dbReference type="AlphaFoldDB" id="A0A2M8EYT5"/>
<dbReference type="InterPro" id="IPR015421">
    <property type="entry name" value="PyrdxlP-dep_Trfase_major"/>
</dbReference>
<evidence type="ECO:0000313" key="9">
    <source>
        <dbReference type="Proteomes" id="UP000229777"/>
    </source>
</evidence>
<evidence type="ECO:0000259" key="7">
    <source>
        <dbReference type="Pfam" id="PF00266"/>
    </source>
</evidence>
<comment type="catalytic activity">
    <reaction evidence="6">
        <text>(sulfur carrier)-H + L-cysteine = (sulfur carrier)-SH + L-alanine</text>
        <dbReference type="Rhea" id="RHEA:43892"/>
        <dbReference type="Rhea" id="RHEA-COMP:14737"/>
        <dbReference type="Rhea" id="RHEA-COMP:14739"/>
        <dbReference type="ChEBI" id="CHEBI:29917"/>
        <dbReference type="ChEBI" id="CHEBI:35235"/>
        <dbReference type="ChEBI" id="CHEBI:57972"/>
        <dbReference type="ChEBI" id="CHEBI:64428"/>
        <dbReference type="EC" id="2.8.1.7"/>
    </reaction>
</comment>
<reference evidence="9" key="1">
    <citation type="submission" date="2017-09" db="EMBL/GenBank/DDBJ databases">
        <title>Depth-based differentiation of microbial function through sediment-hosted aquifers and enrichment of novel symbionts in the deep terrestrial subsurface.</title>
        <authorList>
            <person name="Probst A.J."/>
            <person name="Ladd B."/>
            <person name="Jarett J.K."/>
            <person name="Geller-Mcgrath D.E."/>
            <person name="Sieber C.M.K."/>
            <person name="Emerson J.B."/>
            <person name="Anantharaman K."/>
            <person name="Thomas B.C."/>
            <person name="Malmstrom R."/>
            <person name="Stieglmeier M."/>
            <person name="Klingl A."/>
            <person name="Woyke T."/>
            <person name="Ryan C.M."/>
            <person name="Banfield J.F."/>
        </authorList>
    </citation>
    <scope>NUCLEOTIDE SEQUENCE [LARGE SCALE GENOMIC DNA]</scope>
</reference>
<evidence type="ECO:0000256" key="5">
    <source>
        <dbReference type="ARBA" id="ARBA00022898"/>
    </source>
</evidence>
<feature type="domain" description="Aminotransferase class V" evidence="7">
    <location>
        <begin position="20"/>
        <end position="400"/>
    </location>
</feature>
<dbReference type="EMBL" id="PFSA01000068">
    <property type="protein sequence ID" value="PJC31785.1"/>
    <property type="molecule type" value="Genomic_DNA"/>
</dbReference>
<evidence type="ECO:0000256" key="1">
    <source>
        <dbReference type="ARBA" id="ARBA00001933"/>
    </source>
</evidence>
<evidence type="ECO:0000256" key="2">
    <source>
        <dbReference type="ARBA" id="ARBA00010447"/>
    </source>
</evidence>
<evidence type="ECO:0000256" key="3">
    <source>
        <dbReference type="ARBA" id="ARBA00012239"/>
    </source>
</evidence>
<comment type="cofactor">
    <cofactor evidence="1">
        <name>pyridoxal 5'-phosphate</name>
        <dbReference type="ChEBI" id="CHEBI:597326"/>
    </cofactor>
</comment>
<dbReference type="InterPro" id="IPR015424">
    <property type="entry name" value="PyrdxlP-dep_Trfase"/>
</dbReference>
<dbReference type="Pfam" id="PF00266">
    <property type="entry name" value="Aminotran_5"/>
    <property type="match status" value="1"/>
</dbReference>
<dbReference type="Gene3D" id="3.40.640.10">
    <property type="entry name" value="Type I PLP-dependent aspartate aminotransferase-like (Major domain)"/>
    <property type="match status" value="1"/>
</dbReference>
<dbReference type="PANTHER" id="PTHR43586">
    <property type="entry name" value="CYSTEINE DESULFURASE"/>
    <property type="match status" value="1"/>
</dbReference>
<evidence type="ECO:0000256" key="6">
    <source>
        <dbReference type="ARBA" id="ARBA00050776"/>
    </source>
</evidence>
<evidence type="ECO:0000256" key="4">
    <source>
        <dbReference type="ARBA" id="ARBA00022679"/>
    </source>
</evidence>
<feature type="non-terminal residue" evidence="8">
    <location>
        <position position="1"/>
    </location>
</feature>
<dbReference type="CDD" id="cd06453">
    <property type="entry name" value="SufS_like"/>
    <property type="match status" value="1"/>
</dbReference>
<proteinExistence type="inferred from homology"/>
<accession>A0A2M8EYT5</accession>
<dbReference type="GO" id="GO:0031071">
    <property type="term" value="F:cysteine desulfurase activity"/>
    <property type="evidence" value="ECO:0007669"/>
    <property type="project" value="UniProtKB-EC"/>
</dbReference>
<comment type="similarity">
    <text evidence="2">Belongs to the class-V pyridoxal-phosphate-dependent aminotransferase family. Csd subfamily.</text>
</comment>
<keyword evidence="5" id="KW-0663">Pyridoxal phosphate</keyword>
<dbReference type="Gene3D" id="3.90.1150.10">
    <property type="entry name" value="Aspartate Aminotransferase, domain 1"/>
    <property type="match status" value="1"/>
</dbReference>